<dbReference type="AlphaFoldDB" id="A0A1Z4EMW1"/>
<dbReference type="EMBL" id="AP018164">
    <property type="protein sequence ID" value="BAX94216.1"/>
    <property type="molecule type" value="Genomic_DNA"/>
</dbReference>
<protein>
    <submittedName>
        <fullName evidence="1">Uncharacterized protein</fullName>
    </submittedName>
</protein>
<dbReference type="KEGG" id="mshg:MSG_04094"/>
<reference evidence="2" key="1">
    <citation type="submission" date="2017-06" db="EMBL/GenBank/DDBJ databases">
        <title>Complete Genome Sequence of Mycobacterium shigaense.</title>
        <authorList>
            <person name="Fukano H."/>
            <person name="Yoshida M."/>
            <person name="Kazumi Y."/>
            <person name="Ogura Y."/>
            <person name="Mitarai S."/>
            <person name="Hayashi T."/>
            <person name="Hoshino Y."/>
        </authorList>
    </citation>
    <scope>NUCLEOTIDE SEQUENCE [LARGE SCALE GENOMIC DNA]</scope>
    <source>
        <strain evidence="2">UN-152</strain>
    </source>
</reference>
<sequence>MLDVIHYHMDRARRVNREILELSEFVAPDVVSLVNDIESEGYFRAFEFVHPLIKANQLNNSDISFLARHIFDYLLLADRLGHLPPRLPAPAVTATRHLIAGTTRDSDEVPLRIFSTPEDEVNSQDA</sequence>
<proteinExistence type="predicted"/>
<name>A0A1Z4EMW1_9MYCO</name>
<dbReference type="OrthoDB" id="4730244at2"/>
<gene>
    <name evidence="1" type="ORF">MSG_04094</name>
</gene>
<evidence type="ECO:0000313" key="2">
    <source>
        <dbReference type="Proteomes" id="UP000217736"/>
    </source>
</evidence>
<keyword evidence="2" id="KW-1185">Reference proteome</keyword>
<accession>A0A1Z4EMW1</accession>
<dbReference type="Proteomes" id="UP000217736">
    <property type="component" value="Chromosome"/>
</dbReference>
<dbReference type="RefSeq" id="WP_142404544.1">
    <property type="nucleotide sequence ID" value="NZ_AP018164.1"/>
</dbReference>
<evidence type="ECO:0000313" key="1">
    <source>
        <dbReference type="EMBL" id="BAX94216.1"/>
    </source>
</evidence>
<organism evidence="1 2">
    <name type="scientific">Mycobacterium shigaense</name>
    <dbReference type="NCBI Taxonomy" id="722731"/>
    <lineage>
        <taxon>Bacteria</taxon>
        <taxon>Bacillati</taxon>
        <taxon>Actinomycetota</taxon>
        <taxon>Actinomycetes</taxon>
        <taxon>Mycobacteriales</taxon>
        <taxon>Mycobacteriaceae</taxon>
        <taxon>Mycobacterium</taxon>
        <taxon>Mycobacterium simiae complex</taxon>
    </lineage>
</organism>